<dbReference type="AlphaFoldDB" id="A0A427AR18"/>
<dbReference type="EMBL" id="AMZH03001619">
    <property type="protein sequence ID" value="RRT78660.1"/>
    <property type="molecule type" value="Genomic_DNA"/>
</dbReference>
<evidence type="ECO:0000313" key="2">
    <source>
        <dbReference type="Proteomes" id="UP000287651"/>
    </source>
</evidence>
<dbReference type="Proteomes" id="UP000287651">
    <property type="component" value="Unassembled WGS sequence"/>
</dbReference>
<name>A0A427AR18_ENSVE</name>
<protein>
    <submittedName>
        <fullName evidence="1">Uncharacterized protein</fullName>
    </submittedName>
</protein>
<reference evidence="1 2" key="1">
    <citation type="journal article" date="2014" name="Agronomy (Basel)">
        <title>A Draft Genome Sequence for Ensete ventricosum, the Drought-Tolerant Tree Against Hunger.</title>
        <authorList>
            <person name="Harrison J."/>
            <person name="Moore K.A."/>
            <person name="Paszkiewicz K."/>
            <person name="Jones T."/>
            <person name="Grant M."/>
            <person name="Ambacheew D."/>
            <person name="Muzemil S."/>
            <person name="Studholme D.J."/>
        </authorList>
    </citation>
    <scope>NUCLEOTIDE SEQUENCE [LARGE SCALE GENOMIC DNA]</scope>
</reference>
<organism evidence="1 2">
    <name type="scientific">Ensete ventricosum</name>
    <name type="common">Abyssinian banana</name>
    <name type="synonym">Musa ensete</name>
    <dbReference type="NCBI Taxonomy" id="4639"/>
    <lineage>
        <taxon>Eukaryota</taxon>
        <taxon>Viridiplantae</taxon>
        <taxon>Streptophyta</taxon>
        <taxon>Embryophyta</taxon>
        <taxon>Tracheophyta</taxon>
        <taxon>Spermatophyta</taxon>
        <taxon>Magnoliopsida</taxon>
        <taxon>Liliopsida</taxon>
        <taxon>Zingiberales</taxon>
        <taxon>Musaceae</taxon>
        <taxon>Ensete</taxon>
    </lineage>
</organism>
<proteinExistence type="predicted"/>
<comment type="caution">
    <text evidence="1">The sequence shown here is derived from an EMBL/GenBank/DDBJ whole genome shotgun (WGS) entry which is preliminary data.</text>
</comment>
<sequence>MLKCFRIITRDSMKSVEAKSWHDFIIFRSLMALMSNGVIMPEDDLEGSNQPLSKLLGRQSSAIGGGIGEEEGEEGWCATPLHRTDQMDDDWLYASTLPNMSVEVRPRIRLTTCLRTRGADPRRRSFRCRPEEEPEMRIRAKSVHLFSTDMDELAHTGRTKLC</sequence>
<accession>A0A427AR18</accession>
<evidence type="ECO:0000313" key="1">
    <source>
        <dbReference type="EMBL" id="RRT78660.1"/>
    </source>
</evidence>
<gene>
    <name evidence="1" type="ORF">B296_00007104</name>
</gene>